<organism evidence="5 6">
    <name type="scientific">Methylobacterium goesingense</name>
    <dbReference type="NCBI Taxonomy" id="243690"/>
    <lineage>
        <taxon>Bacteria</taxon>
        <taxon>Pseudomonadati</taxon>
        <taxon>Pseudomonadota</taxon>
        <taxon>Alphaproteobacteria</taxon>
        <taxon>Hyphomicrobiales</taxon>
        <taxon>Methylobacteriaceae</taxon>
        <taxon>Methylobacterium</taxon>
    </lineage>
</organism>
<protein>
    <submittedName>
        <fullName evidence="5">AraC-like DNA-binding protein</fullName>
    </submittedName>
</protein>
<evidence type="ECO:0000256" key="3">
    <source>
        <dbReference type="ARBA" id="ARBA00023163"/>
    </source>
</evidence>
<dbReference type="SMART" id="SM00342">
    <property type="entry name" value="HTH_ARAC"/>
    <property type="match status" value="1"/>
</dbReference>
<reference evidence="5 6" key="1">
    <citation type="submission" date="2024-06" db="EMBL/GenBank/DDBJ databases">
        <title>Genomic Encyclopedia of Type Strains, Phase IV (KMG-IV): sequencing the most valuable type-strain genomes for metagenomic binning, comparative biology and taxonomic classification.</title>
        <authorList>
            <person name="Goeker M."/>
        </authorList>
    </citation>
    <scope>NUCLEOTIDE SEQUENCE [LARGE SCALE GENOMIC DNA]</scope>
    <source>
        <strain evidence="5 6">DSM 21331</strain>
    </source>
</reference>
<evidence type="ECO:0000313" key="5">
    <source>
        <dbReference type="EMBL" id="MET3693372.1"/>
    </source>
</evidence>
<feature type="domain" description="HTH araC/xylS-type" evidence="4">
    <location>
        <begin position="160"/>
        <end position="259"/>
    </location>
</feature>
<keyword evidence="1" id="KW-0805">Transcription regulation</keyword>
<accession>A0ABV2L6B1</accession>
<evidence type="ECO:0000256" key="1">
    <source>
        <dbReference type="ARBA" id="ARBA00023015"/>
    </source>
</evidence>
<proteinExistence type="predicted"/>
<keyword evidence="2" id="KW-0238">DNA-binding</keyword>
<dbReference type="Pfam" id="PF12833">
    <property type="entry name" value="HTH_18"/>
    <property type="match status" value="1"/>
</dbReference>
<dbReference type="InterPro" id="IPR050204">
    <property type="entry name" value="AraC_XylS_family_regulators"/>
</dbReference>
<evidence type="ECO:0000256" key="2">
    <source>
        <dbReference type="ARBA" id="ARBA00023125"/>
    </source>
</evidence>
<evidence type="ECO:0000259" key="4">
    <source>
        <dbReference type="PROSITE" id="PS01124"/>
    </source>
</evidence>
<dbReference type="InterPro" id="IPR009057">
    <property type="entry name" value="Homeodomain-like_sf"/>
</dbReference>
<dbReference type="InterPro" id="IPR035418">
    <property type="entry name" value="AraC-bd_2"/>
</dbReference>
<dbReference type="InterPro" id="IPR018060">
    <property type="entry name" value="HTH_AraC"/>
</dbReference>
<dbReference type="Pfam" id="PF14525">
    <property type="entry name" value="AraC_binding_2"/>
    <property type="match status" value="1"/>
</dbReference>
<gene>
    <name evidence="5" type="ORF">ABID43_002922</name>
</gene>
<dbReference type="Proteomes" id="UP001549145">
    <property type="component" value="Unassembled WGS sequence"/>
</dbReference>
<dbReference type="Gene3D" id="1.10.10.60">
    <property type="entry name" value="Homeodomain-like"/>
    <property type="match status" value="1"/>
</dbReference>
<dbReference type="PANTHER" id="PTHR46796:SF6">
    <property type="entry name" value="ARAC SUBFAMILY"/>
    <property type="match status" value="1"/>
</dbReference>
<dbReference type="SUPFAM" id="SSF46689">
    <property type="entry name" value="Homeodomain-like"/>
    <property type="match status" value="1"/>
</dbReference>
<dbReference type="PANTHER" id="PTHR46796">
    <property type="entry name" value="HTH-TYPE TRANSCRIPTIONAL ACTIVATOR RHAS-RELATED"/>
    <property type="match status" value="1"/>
</dbReference>
<evidence type="ECO:0000313" key="6">
    <source>
        <dbReference type="Proteomes" id="UP001549145"/>
    </source>
</evidence>
<comment type="caution">
    <text evidence="5">The sequence shown here is derived from an EMBL/GenBank/DDBJ whole genome shotgun (WGS) entry which is preliminary data.</text>
</comment>
<name>A0ABV2L6B1_9HYPH</name>
<dbReference type="PROSITE" id="PS01124">
    <property type="entry name" value="HTH_ARAC_FAMILY_2"/>
    <property type="match status" value="1"/>
</dbReference>
<keyword evidence="6" id="KW-1185">Reference proteome</keyword>
<sequence>MQVFERQVSGLQHGRTTARARRDGFDHFALHMLKSGELVAGPAGAERRLKPGEVSIVDTSHPHRSRMEGAHLYTVQLAREHVQAVLGTVDRIHGAVLNAATAGLLADFTASLIRHDRQPCPGETDHAARAVTELLALSLSGETASPRRLSVDSEKILRRSQADAFIAKHLPDPRLNVDAVAAGIGVSRSVLYRIFEDEGGVRQFIQRHRLDAARRTLRRPGEGLSIAVLANTCGFASQSHFSRAFAGAFAISPGRFRAELRDARAADSVDSALLDNPLMRWAYDLY</sequence>
<dbReference type="EMBL" id="JBEPMM010000008">
    <property type="protein sequence ID" value="MET3693372.1"/>
    <property type="molecule type" value="Genomic_DNA"/>
</dbReference>
<keyword evidence="3" id="KW-0804">Transcription</keyword>